<reference evidence="5" key="1">
    <citation type="journal article" date="2020" name="BMC Genomics">
        <title>Correction to: Identification and distribution of gene clusters required for synthesis of sphingolipid metabolism inhibitors in diverse species of the filamentous fungus Fusarium.</title>
        <authorList>
            <person name="Kim H.S."/>
            <person name="Lohmar J.M."/>
            <person name="Busman M."/>
            <person name="Brown D.W."/>
            <person name="Naumann T.A."/>
            <person name="Divon H.H."/>
            <person name="Lysoe E."/>
            <person name="Uhlig S."/>
            <person name="Proctor R.H."/>
        </authorList>
    </citation>
    <scope>NUCLEOTIDE SEQUENCE</scope>
    <source>
        <strain evidence="5">NRRL 22465</strain>
    </source>
</reference>
<feature type="domain" description="URB1 C-terminal" evidence="3">
    <location>
        <begin position="890"/>
        <end position="1081"/>
    </location>
</feature>
<dbReference type="PANTHER" id="PTHR13500">
    <property type="entry name" value="NUCLEOLAR PRERIBOSOMAL-ASSOCIATED PROTEIN 1"/>
    <property type="match status" value="1"/>
</dbReference>
<dbReference type="Proteomes" id="UP000635477">
    <property type="component" value="Unassembled WGS sequence"/>
</dbReference>
<dbReference type="GO" id="GO:0005730">
    <property type="term" value="C:nucleolus"/>
    <property type="evidence" value="ECO:0007669"/>
    <property type="project" value="TreeGrafter"/>
</dbReference>
<evidence type="ECO:0000313" key="6">
    <source>
        <dbReference type="Proteomes" id="UP000635477"/>
    </source>
</evidence>
<reference evidence="5" key="2">
    <citation type="submission" date="2020-05" db="EMBL/GenBank/DDBJ databases">
        <authorList>
            <person name="Kim H.-S."/>
            <person name="Proctor R.H."/>
            <person name="Brown D.W."/>
        </authorList>
    </citation>
    <scope>NUCLEOTIDE SEQUENCE</scope>
    <source>
        <strain evidence="5">NRRL 22465</strain>
    </source>
</reference>
<sequence length="1131" mass="126612">MGKRVSNGGDGLSAFRKRQKLTHETPTSEEVTSSDQLRKLLAFDQDLRNARHGLQSFKGLLDKIVSDDGDRKANLEILHEFLEAVKPRDISEDAVFLGDIMEMWSFAVQVNNDGVMSSVVVVLALVLQIVSGSLQMVRHGLGICQTLLQERQLKSLTKNLSAEKSKGFIISPTLRLLREATCLDGGAYAKRIFRARNSTLASLGRNLEIGHIGDAQEDVRKASVRTNAVRFFLGLLKFLGSDGRRELVAQKELLSHVTFMMKTDPPYLVLDILESLKSFILADDKIPRDVKFRNFNTKTLMRVLALYSYTSDSDAADDKPTVSQKAHQFLTYVCTSSSAGVLYPSTGLYPKETDDDPAPSGRTKGSTNGALVTDRYKEDIPVYNFVLAEFAQKLRPWSSLKHNELLVAIFTAAPELSAKYFLNNRSFTFEPKLSMTWIGYATFLFNTMQIPIPPRFGDRTRSAKGPPPTSILLDNIIPLPINQKVLIRCLSSKSHLTSFFATRILIVALEKLSEALKMHEEASKAKETTWTEASRRLIDALCQRIPDMKEVVRSYKGIPSENILHKTMTSRLLRLYYEVIPQVALAANFDVSPFFTEVLKTLNQGSEKPEDEALGVMELENLVSIASYSPGMRWFSRIDNLVDGSASSPYTALLRLLCDEKRDLAFHQLRKVLGEVAVENQLVTKAAILTPVYDALQATLTGVKKTDMEKVWSFVDNCINRCASSPIKYLDLLETYSQEAKLSTSDGAPALVNVTMVEQLSYAISSANKDEQAALGKFLSSYFSASCKQRLGRRLAKTLYKRICEQFSSTKVKMKKLRDDKTEDVDIDEDMLDAEAVDGKENKSGPSLDSSKLEEMLHVPISEDEDTAALTKWNGKNAEDLVEDGWATGLIRLLSSTHTSIRKEALTNILKMAAKLKDSSYEEKDQVWLLLSELAESSREQVDKGPVPSAFTAFAIHALDVVKNPLHPLYPKVNSFLTRSPAWSPEKLPLAHDILHGEPSEDDKYYTEITWLLAYLLDSLRTPFDLGVFHRKRWFEKILGLGANPYLRVNLRTRLLRLLYRATRIDGGSTTLVTRFGILSWLETQRAACEGGDEADVLVALIKRVWETCDQEKVKVWSKGGVEKLIGAHVL</sequence>
<feature type="domain" description="URB1 N-terminal" evidence="2">
    <location>
        <begin position="98"/>
        <end position="440"/>
    </location>
</feature>
<dbReference type="InterPro" id="IPR016024">
    <property type="entry name" value="ARM-type_fold"/>
</dbReference>
<dbReference type="InterPro" id="IPR059018">
    <property type="entry name" value="HEAT_URB1"/>
</dbReference>
<dbReference type="Pfam" id="PF16201">
    <property type="entry name" value="NopRA1"/>
    <property type="match status" value="1"/>
</dbReference>
<evidence type="ECO:0000259" key="3">
    <source>
        <dbReference type="Pfam" id="PF16201"/>
    </source>
</evidence>
<dbReference type="OrthoDB" id="72892at2759"/>
<feature type="region of interest" description="Disordered" evidence="1">
    <location>
        <begin position="1"/>
        <end position="31"/>
    </location>
</feature>
<name>A0A8H4UGS1_9HYPO</name>
<gene>
    <name evidence="5" type="ORF">FZEAL_7328</name>
</gene>
<accession>A0A8H4UGS1</accession>
<dbReference type="InterPro" id="IPR021714">
    <property type="entry name" value="URB1_N"/>
</dbReference>
<dbReference type="GO" id="GO:0000466">
    <property type="term" value="P:maturation of 5.8S rRNA from tricistronic rRNA transcript (SSU-rRNA, 5.8S rRNA, LSU-rRNA)"/>
    <property type="evidence" value="ECO:0007669"/>
    <property type="project" value="TreeGrafter"/>
</dbReference>
<dbReference type="InterPro" id="IPR032436">
    <property type="entry name" value="URB1_C"/>
</dbReference>
<keyword evidence="6" id="KW-1185">Reference proteome</keyword>
<evidence type="ECO:0008006" key="7">
    <source>
        <dbReference type="Google" id="ProtNLM"/>
    </source>
</evidence>
<organism evidence="5 6">
    <name type="scientific">Fusarium zealandicum</name>
    <dbReference type="NCBI Taxonomy" id="1053134"/>
    <lineage>
        <taxon>Eukaryota</taxon>
        <taxon>Fungi</taxon>
        <taxon>Dikarya</taxon>
        <taxon>Ascomycota</taxon>
        <taxon>Pezizomycotina</taxon>
        <taxon>Sordariomycetes</taxon>
        <taxon>Hypocreomycetidae</taxon>
        <taxon>Hypocreales</taxon>
        <taxon>Nectriaceae</taxon>
        <taxon>Fusarium</taxon>
        <taxon>Fusarium staphyleae species complex</taxon>
    </lineage>
</organism>
<evidence type="ECO:0000256" key="1">
    <source>
        <dbReference type="SAM" id="MobiDB-lite"/>
    </source>
</evidence>
<feature type="domain" description="URB1 central HEAT repeat" evidence="4">
    <location>
        <begin position="629"/>
        <end position="819"/>
    </location>
</feature>
<dbReference type="PANTHER" id="PTHR13500:SF0">
    <property type="entry name" value="NUCLEOLAR PRE-RIBOSOMAL-ASSOCIATED PROTEIN 1"/>
    <property type="match status" value="1"/>
</dbReference>
<dbReference type="SUPFAM" id="SSF48371">
    <property type="entry name" value="ARM repeat"/>
    <property type="match status" value="1"/>
</dbReference>
<dbReference type="Pfam" id="PF26140">
    <property type="entry name" value="HEAT_URB1"/>
    <property type="match status" value="1"/>
</dbReference>
<comment type="caution">
    <text evidence="5">The sequence shown here is derived from an EMBL/GenBank/DDBJ whole genome shotgun (WGS) entry which is preliminary data.</text>
</comment>
<dbReference type="InterPro" id="IPR039844">
    <property type="entry name" value="URB1"/>
</dbReference>
<evidence type="ECO:0000259" key="4">
    <source>
        <dbReference type="Pfam" id="PF26140"/>
    </source>
</evidence>
<dbReference type="EMBL" id="JABEYC010000586">
    <property type="protein sequence ID" value="KAF4975948.1"/>
    <property type="molecule type" value="Genomic_DNA"/>
</dbReference>
<evidence type="ECO:0000313" key="5">
    <source>
        <dbReference type="EMBL" id="KAF4975948.1"/>
    </source>
</evidence>
<dbReference type="Pfam" id="PF11707">
    <property type="entry name" value="Npa1"/>
    <property type="match status" value="1"/>
</dbReference>
<proteinExistence type="predicted"/>
<evidence type="ECO:0000259" key="2">
    <source>
        <dbReference type="Pfam" id="PF11707"/>
    </source>
</evidence>
<protein>
    <recommendedName>
        <fullName evidence="7">Ribosome biogenesis protein Urb1</fullName>
    </recommendedName>
</protein>
<dbReference type="GO" id="GO:0000463">
    <property type="term" value="P:maturation of LSU-rRNA from tricistronic rRNA transcript (SSU-rRNA, 5.8S rRNA, LSU-rRNA)"/>
    <property type="evidence" value="ECO:0007669"/>
    <property type="project" value="TreeGrafter"/>
</dbReference>
<dbReference type="AlphaFoldDB" id="A0A8H4UGS1"/>